<dbReference type="InterPro" id="IPR036259">
    <property type="entry name" value="MFS_trans_sf"/>
</dbReference>
<dbReference type="AlphaFoldDB" id="A0A8S1CPS2"/>
<dbReference type="SUPFAM" id="SSF103473">
    <property type="entry name" value="MFS general substrate transporter"/>
    <property type="match status" value="1"/>
</dbReference>
<evidence type="ECO:0000256" key="1">
    <source>
        <dbReference type="ARBA" id="ARBA00004141"/>
    </source>
</evidence>
<name>A0A8S1CPS2_9INSE</name>
<feature type="transmembrane region" description="Helical" evidence="2">
    <location>
        <begin position="388"/>
        <end position="407"/>
    </location>
</feature>
<feature type="transmembrane region" description="Helical" evidence="2">
    <location>
        <begin position="183"/>
        <end position="202"/>
    </location>
</feature>
<keyword evidence="2" id="KW-1133">Transmembrane helix</keyword>
<dbReference type="Pfam" id="PF07690">
    <property type="entry name" value="MFS_1"/>
    <property type="match status" value="2"/>
</dbReference>
<feature type="transmembrane region" description="Helical" evidence="2">
    <location>
        <begin position="21"/>
        <end position="46"/>
    </location>
</feature>
<protein>
    <recommendedName>
        <fullName evidence="3">Major facilitator superfamily (MFS) profile domain-containing protein</fullName>
    </recommendedName>
</protein>
<feature type="transmembrane region" description="Helical" evidence="2">
    <location>
        <begin position="358"/>
        <end position="376"/>
    </location>
</feature>
<dbReference type="InterPro" id="IPR050327">
    <property type="entry name" value="Proton-linked_MCT"/>
</dbReference>
<sequence>MEVEAMGRPTETKSGLGMRSWLIVVAGFVINGLMFGTINSYSVIYFELQRVLKESGTIHASYKASLIGSLSVGTTLAFSPVAVILVDKLGHRVTALIGAFFAILGMFSSSYLTECVEALYLTYGVLFGLGVSLAFTPALAILGLHFKENLGIVSGFVNTGSAVFTIAIPPILKSMINDLGLNWALRIAACCMLLIPVVAIALKPPAKKAESSFPQEQNKRPLFNLEIWKSKKFIIWAIGAPFSLFGYLVAFVHIVKFASINFPDHDGKILVMCIGLATAFGRVFFGVMSDVKSIEKILLQQISFFAIGLLTILLVYASSWTVMIFIAFGLGFFDGCFMSLVGPIAYDMFAPEDASQAIGFLLGLCSIPLTVGPPVAGMLFDQSQSYDLPFFVAGVPTIVGSLILFAARCVKH</sequence>
<dbReference type="PANTHER" id="PTHR11360">
    <property type="entry name" value="MONOCARBOXYLATE TRANSPORTER"/>
    <property type="match status" value="1"/>
</dbReference>
<dbReference type="PANTHER" id="PTHR11360:SF312">
    <property type="entry name" value="KARMOISIN, ISOFORM B"/>
    <property type="match status" value="1"/>
</dbReference>
<keyword evidence="2" id="KW-0472">Membrane</keyword>
<feature type="transmembrane region" description="Helical" evidence="2">
    <location>
        <begin position="233"/>
        <end position="255"/>
    </location>
</feature>
<dbReference type="PROSITE" id="PS50850">
    <property type="entry name" value="MFS"/>
    <property type="match status" value="1"/>
</dbReference>
<feature type="domain" description="Major facilitator superfamily (MFS) profile" evidence="3">
    <location>
        <begin position="20"/>
        <end position="412"/>
    </location>
</feature>
<evidence type="ECO:0000259" key="3">
    <source>
        <dbReference type="PROSITE" id="PS50850"/>
    </source>
</evidence>
<dbReference type="Proteomes" id="UP000494165">
    <property type="component" value="Unassembled WGS sequence"/>
</dbReference>
<dbReference type="Gene3D" id="1.20.1250.20">
    <property type="entry name" value="MFS general substrate transporter like domains"/>
    <property type="match status" value="2"/>
</dbReference>
<comment type="caution">
    <text evidence="4">The sequence shown here is derived from an EMBL/GenBank/DDBJ whole genome shotgun (WGS) entry which is preliminary data.</text>
</comment>
<feature type="transmembrane region" description="Helical" evidence="2">
    <location>
        <begin position="323"/>
        <end position="346"/>
    </location>
</feature>
<accession>A0A8S1CPS2</accession>
<dbReference type="GO" id="GO:0022857">
    <property type="term" value="F:transmembrane transporter activity"/>
    <property type="evidence" value="ECO:0007669"/>
    <property type="project" value="InterPro"/>
</dbReference>
<dbReference type="InterPro" id="IPR020846">
    <property type="entry name" value="MFS_dom"/>
</dbReference>
<evidence type="ECO:0000313" key="5">
    <source>
        <dbReference type="Proteomes" id="UP000494165"/>
    </source>
</evidence>
<keyword evidence="2" id="KW-0812">Transmembrane</keyword>
<comment type="subcellular location">
    <subcellularLocation>
        <location evidence="1">Membrane</location>
        <topology evidence="1">Multi-pass membrane protein</topology>
    </subcellularLocation>
</comment>
<dbReference type="InterPro" id="IPR011701">
    <property type="entry name" value="MFS"/>
</dbReference>
<feature type="transmembrane region" description="Helical" evidence="2">
    <location>
        <begin position="150"/>
        <end position="171"/>
    </location>
</feature>
<dbReference type="OrthoDB" id="6499973at2759"/>
<feature type="transmembrane region" description="Helical" evidence="2">
    <location>
        <begin position="267"/>
        <end position="285"/>
    </location>
</feature>
<evidence type="ECO:0000313" key="4">
    <source>
        <dbReference type="EMBL" id="CAB3371838.1"/>
    </source>
</evidence>
<evidence type="ECO:0000256" key="2">
    <source>
        <dbReference type="SAM" id="Phobius"/>
    </source>
</evidence>
<reference evidence="4 5" key="1">
    <citation type="submission" date="2020-04" db="EMBL/GenBank/DDBJ databases">
        <authorList>
            <person name="Alioto T."/>
            <person name="Alioto T."/>
            <person name="Gomez Garrido J."/>
        </authorList>
    </citation>
    <scope>NUCLEOTIDE SEQUENCE [LARGE SCALE GENOMIC DNA]</scope>
</reference>
<gene>
    <name evidence="4" type="ORF">CLODIP_2_CD00417</name>
</gene>
<keyword evidence="5" id="KW-1185">Reference proteome</keyword>
<feature type="transmembrane region" description="Helical" evidence="2">
    <location>
        <begin position="297"/>
        <end position="317"/>
    </location>
</feature>
<dbReference type="GO" id="GO:0016020">
    <property type="term" value="C:membrane"/>
    <property type="evidence" value="ECO:0007669"/>
    <property type="project" value="UniProtKB-SubCell"/>
</dbReference>
<feature type="transmembrane region" description="Helical" evidence="2">
    <location>
        <begin position="118"/>
        <end position="143"/>
    </location>
</feature>
<dbReference type="EMBL" id="CADEPI010000066">
    <property type="protein sequence ID" value="CAB3371838.1"/>
    <property type="molecule type" value="Genomic_DNA"/>
</dbReference>
<feature type="transmembrane region" description="Helical" evidence="2">
    <location>
        <begin position="93"/>
        <end position="112"/>
    </location>
</feature>
<organism evidence="4 5">
    <name type="scientific">Cloeon dipterum</name>
    <dbReference type="NCBI Taxonomy" id="197152"/>
    <lineage>
        <taxon>Eukaryota</taxon>
        <taxon>Metazoa</taxon>
        <taxon>Ecdysozoa</taxon>
        <taxon>Arthropoda</taxon>
        <taxon>Hexapoda</taxon>
        <taxon>Insecta</taxon>
        <taxon>Pterygota</taxon>
        <taxon>Palaeoptera</taxon>
        <taxon>Ephemeroptera</taxon>
        <taxon>Pisciforma</taxon>
        <taxon>Baetidae</taxon>
        <taxon>Cloeon</taxon>
    </lineage>
</organism>
<feature type="transmembrane region" description="Helical" evidence="2">
    <location>
        <begin position="66"/>
        <end position="86"/>
    </location>
</feature>
<proteinExistence type="predicted"/>